<reference evidence="5 6" key="1">
    <citation type="submission" date="2017-05" db="EMBL/GenBank/DDBJ databases">
        <title>The Genome Sequence of Enterococcus sp. 8G7_MSG3316.</title>
        <authorList>
            <consortium name="The Broad Institute Genomics Platform"/>
            <consortium name="The Broad Institute Genomic Center for Infectious Diseases"/>
            <person name="Earl A."/>
            <person name="Manson A."/>
            <person name="Schwartman J."/>
            <person name="Gilmore M."/>
            <person name="Abouelleil A."/>
            <person name="Cao P."/>
            <person name="Chapman S."/>
            <person name="Cusick C."/>
            <person name="Shea T."/>
            <person name="Young S."/>
            <person name="Neafsey D."/>
            <person name="Nusbaum C."/>
            <person name="Birren B."/>
        </authorList>
    </citation>
    <scope>NUCLEOTIDE SEQUENCE [LARGE SCALE GENOMIC DNA]</scope>
    <source>
        <strain evidence="5 6">8G7_MSG3316</strain>
    </source>
</reference>
<dbReference type="GO" id="GO:0043908">
    <property type="term" value="F:Ser(Gly)-tRNA(Ala) hydrolase activity"/>
    <property type="evidence" value="ECO:0007669"/>
    <property type="project" value="UniProtKB-UniRule"/>
</dbReference>
<dbReference type="GO" id="GO:0051500">
    <property type="term" value="F:D-tyrosyl-tRNA(Tyr) deacylase activity"/>
    <property type="evidence" value="ECO:0007669"/>
    <property type="project" value="TreeGrafter"/>
</dbReference>
<comment type="caution">
    <text evidence="5">The sequence shown here is derived from an EMBL/GenBank/DDBJ whole genome shotgun (WGS) entry which is preliminary data.</text>
</comment>
<dbReference type="SUPFAM" id="SSF69500">
    <property type="entry name" value="DTD-like"/>
    <property type="match status" value="1"/>
</dbReference>
<comment type="subunit">
    <text evidence="4">Homodimer.</text>
</comment>
<evidence type="ECO:0000313" key="6">
    <source>
        <dbReference type="Proteomes" id="UP000195043"/>
    </source>
</evidence>
<gene>
    <name evidence="4" type="primary">dtd</name>
    <name evidence="5" type="ORF">A5886_002839</name>
</gene>
<proteinExistence type="inferred from homology"/>
<comment type="function">
    <text evidence="4">An aminoacyl-tRNA editing enzyme that deacylates mischarged D-aminoacyl-tRNAs. Also deacylates mischarged glycyl-tRNA(Ala), protecting cells against glycine mischarging by AlaRS. Acts via tRNA-based rather than protein-based catalysis; rejects L-amino acids rather than detecting D-amino acids in the active site. By recycling D-aminoacyl-tRNA to D-amino acids and free tRNA molecules, this enzyme counteracts the toxicity associated with the formation of D-aminoacyl-tRNA entities in vivo and helps enforce protein L-homochirality.</text>
</comment>
<name>A0A242A9M8_9ENTE</name>
<comment type="catalytic activity">
    <reaction evidence="4">
        <text>glycyl-tRNA(Ala) + H2O = tRNA(Ala) + glycine + H(+)</text>
        <dbReference type="Rhea" id="RHEA:53744"/>
        <dbReference type="Rhea" id="RHEA-COMP:9657"/>
        <dbReference type="Rhea" id="RHEA-COMP:13640"/>
        <dbReference type="ChEBI" id="CHEBI:15377"/>
        <dbReference type="ChEBI" id="CHEBI:15378"/>
        <dbReference type="ChEBI" id="CHEBI:57305"/>
        <dbReference type="ChEBI" id="CHEBI:78442"/>
        <dbReference type="ChEBI" id="CHEBI:78522"/>
    </reaction>
</comment>
<dbReference type="Proteomes" id="UP000195043">
    <property type="component" value="Unassembled WGS sequence"/>
</dbReference>
<dbReference type="STRING" id="1834191.A5886_002839"/>
<dbReference type="HAMAP" id="MF_00518">
    <property type="entry name" value="Deacylase_Dtd"/>
    <property type="match status" value="1"/>
</dbReference>
<dbReference type="EC" id="3.1.1.96" evidence="4"/>
<dbReference type="GO" id="GO:0000049">
    <property type="term" value="F:tRNA binding"/>
    <property type="evidence" value="ECO:0007669"/>
    <property type="project" value="UniProtKB-UniRule"/>
</dbReference>
<keyword evidence="4" id="KW-0963">Cytoplasm</keyword>
<dbReference type="EMBL" id="NGKU01000001">
    <property type="protein sequence ID" value="OTN77738.1"/>
    <property type="molecule type" value="Genomic_DNA"/>
</dbReference>
<dbReference type="OrthoDB" id="9801395at2"/>
<keyword evidence="6" id="KW-1185">Reference proteome</keyword>
<accession>A0A242A9M8</accession>
<evidence type="ECO:0000256" key="3">
    <source>
        <dbReference type="ARBA" id="ARBA00022884"/>
    </source>
</evidence>
<dbReference type="GO" id="GO:0106026">
    <property type="term" value="F:Gly-tRNA(Ala) deacylase activity"/>
    <property type="evidence" value="ECO:0007669"/>
    <property type="project" value="UniProtKB-UniRule"/>
</dbReference>
<keyword evidence="2 4" id="KW-0820">tRNA-binding</keyword>
<evidence type="ECO:0000256" key="4">
    <source>
        <dbReference type="HAMAP-Rule" id="MF_00518"/>
    </source>
</evidence>
<dbReference type="CDD" id="cd00563">
    <property type="entry name" value="Dtyr_deacylase"/>
    <property type="match status" value="1"/>
</dbReference>
<dbReference type="NCBIfam" id="TIGR00256">
    <property type="entry name" value="D-aminoacyl-tRNA deacylase"/>
    <property type="match status" value="1"/>
</dbReference>
<dbReference type="Pfam" id="PF02580">
    <property type="entry name" value="Tyr_Deacylase"/>
    <property type="match status" value="1"/>
</dbReference>
<evidence type="ECO:0000256" key="2">
    <source>
        <dbReference type="ARBA" id="ARBA00022555"/>
    </source>
</evidence>
<feature type="short sequence motif" description="Gly-cisPro motif, important for rejection of L-amino acids" evidence="4">
    <location>
        <begin position="137"/>
        <end position="138"/>
    </location>
</feature>
<dbReference type="PANTHER" id="PTHR10472:SF5">
    <property type="entry name" value="D-AMINOACYL-TRNA DEACYLASE 1"/>
    <property type="match status" value="1"/>
</dbReference>
<dbReference type="PANTHER" id="PTHR10472">
    <property type="entry name" value="D-TYROSYL-TRNA TYR DEACYLASE"/>
    <property type="match status" value="1"/>
</dbReference>
<protein>
    <recommendedName>
        <fullName evidence="4">D-aminoacyl-tRNA deacylase</fullName>
        <shortName evidence="4">DTD</shortName>
        <ecNumber evidence="4">3.1.1.96</ecNumber>
    </recommendedName>
    <alternativeName>
        <fullName evidence="4">Gly-tRNA(Ala) deacylase</fullName>
        <ecNumber evidence="4">3.1.1.-</ecNumber>
    </alternativeName>
</protein>
<comment type="subcellular location">
    <subcellularLocation>
        <location evidence="4">Cytoplasm</location>
    </subcellularLocation>
</comment>
<comment type="catalytic activity">
    <reaction evidence="4">
        <text>a D-aminoacyl-tRNA + H2O = a tRNA + a D-alpha-amino acid + H(+)</text>
        <dbReference type="Rhea" id="RHEA:13953"/>
        <dbReference type="Rhea" id="RHEA-COMP:10123"/>
        <dbReference type="Rhea" id="RHEA-COMP:10124"/>
        <dbReference type="ChEBI" id="CHEBI:15377"/>
        <dbReference type="ChEBI" id="CHEBI:15378"/>
        <dbReference type="ChEBI" id="CHEBI:59871"/>
        <dbReference type="ChEBI" id="CHEBI:78442"/>
        <dbReference type="ChEBI" id="CHEBI:79333"/>
        <dbReference type="EC" id="3.1.1.96"/>
    </reaction>
</comment>
<dbReference type="InterPro" id="IPR023509">
    <property type="entry name" value="DTD-like_sf"/>
</dbReference>
<keyword evidence="3 4" id="KW-0694">RNA-binding</keyword>
<organism evidence="5 6">
    <name type="scientific">Candidatus Enterococcus testudinis</name>
    <dbReference type="NCBI Taxonomy" id="1834191"/>
    <lineage>
        <taxon>Bacteria</taxon>
        <taxon>Bacillati</taxon>
        <taxon>Bacillota</taxon>
        <taxon>Bacilli</taxon>
        <taxon>Lactobacillales</taxon>
        <taxon>Enterococcaceae</taxon>
        <taxon>Enterococcus</taxon>
    </lineage>
</organism>
<evidence type="ECO:0000313" key="5">
    <source>
        <dbReference type="EMBL" id="OTN77738.1"/>
    </source>
</evidence>
<comment type="similarity">
    <text evidence="1 4">Belongs to the DTD family.</text>
</comment>
<keyword evidence="4" id="KW-0378">Hydrolase</keyword>
<dbReference type="FunFam" id="3.50.80.10:FF:000001">
    <property type="entry name" value="D-aminoacyl-tRNA deacylase"/>
    <property type="match status" value="1"/>
</dbReference>
<dbReference type="EC" id="3.1.1.-" evidence="4"/>
<dbReference type="InterPro" id="IPR003732">
    <property type="entry name" value="Daa-tRNA_deacyls_DTD"/>
</dbReference>
<dbReference type="AlphaFoldDB" id="A0A242A9M8"/>
<evidence type="ECO:0000256" key="1">
    <source>
        <dbReference type="ARBA" id="ARBA00009673"/>
    </source>
</evidence>
<sequence>MKAVIQRVRQASVSIDDIVVGEIKQGLMVLLGITHEDTQEDVAYLVRKLTQLRIFEDEEGKMNRSISAIDGAILSISQFTLYADTKKGNRPSFIKAAPPAIAVPMYEAFNQGLRATGITVATGRFGADMQVSLINDGPVTIIIDTKDR</sequence>
<dbReference type="GO" id="GO:0005737">
    <property type="term" value="C:cytoplasm"/>
    <property type="evidence" value="ECO:0007669"/>
    <property type="project" value="UniProtKB-SubCell"/>
</dbReference>
<comment type="domain">
    <text evidence="4">A Gly-cisPro motif from one monomer fits into the active site of the other monomer to allow specific chiral rejection of L-amino acids.</text>
</comment>
<dbReference type="RefSeq" id="WP_086275731.1">
    <property type="nucleotide sequence ID" value="NZ_NGKU01000001.1"/>
</dbReference>
<dbReference type="Gene3D" id="3.50.80.10">
    <property type="entry name" value="D-tyrosyl-tRNA(Tyr) deacylase"/>
    <property type="match status" value="1"/>
</dbReference>
<dbReference type="GO" id="GO:0019478">
    <property type="term" value="P:D-amino acid catabolic process"/>
    <property type="evidence" value="ECO:0007669"/>
    <property type="project" value="UniProtKB-UniRule"/>
</dbReference>